<dbReference type="Proteomes" id="UP000001876">
    <property type="component" value="Unassembled WGS sequence"/>
</dbReference>
<feature type="transmembrane region" description="Helical" evidence="13">
    <location>
        <begin position="325"/>
        <end position="344"/>
    </location>
</feature>
<dbReference type="KEGG" id="mpp:MICPUCDRAFT_68158"/>
<evidence type="ECO:0000256" key="13">
    <source>
        <dbReference type="SAM" id="Phobius"/>
    </source>
</evidence>
<keyword evidence="5" id="KW-0808">Transferase</keyword>
<evidence type="ECO:0000256" key="2">
    <source>
        <dbReference type="ARBA" id="ARBA00006675"/>
    </source>
</evidence>
<reference evidence="14 15" key="1">
    <citation type="journal article" date="2009" name="Science">
        <title>Green evolution and dynamic adaptations revealed by genomes of the marine picoeukaryotes Micromonas.</title>
        <authorList>
            <person name="Worden A.Z."/>
            <person name="Lee J.H."/>
            <person name="Mock T."/>
            <person name="Rouze P."/>
            <person name="Simmons M.P."/>
            <person name="Aerts A.L."/>
            <person name="Allen A.E."/>
            <person name="Cuvelier M.L."/>
            <person name="Derelle E."/>
            <person name="Everett M.V."/>
            <person name="Foulon E."/>
            <person name="Grimwood J."/>
            <person name="Gundlach H."/>
            <person name="Henrissat B."/>
            <person name="Napoli C."/>
            <person name="McDonald S.M."/>
            <person name="Parker M.S."/>
            <person name="Rombauts S."/>
            <person name="Salamov A."/>
            <person name="Von Dassow P."/>
            <person name="Badger J.H."/>
            <person name="Coutinho P.M."/>
            <person name="Demir E."/>
            <person name="Dubchak I."/>
            <person name="Gentemann C."/>
            <person name="Eikrem W."/>
            <person name="Gready J.E."/>
            <person name="John U."/>
            <person name="Lanier W."/>
            <person name="Lindquist E.A."/>
            <person name="Lucas S."/>
            <person name="Mayer K.F."/>
            <person name="Moreau H."/>
            <person name="Not F."/>
            <person name="Otillar R."/>
            <person name="Panaud O."/>
            <person name="Pangilinan J."/>
            <person name="Paulsen I."/>
            <person name="Piegu B."/>
            <person name="Poliakov A."/>
            <person name="Robbens S."/>
            <person name="Schmutz J."/>
            <person name="Toulza E."/>
            <person name="Wyss T."/>
            <person name="Zelensky A."/>
            <person name="Zhou K."/>
            <person name="Armbrust E.V."/>
            <person name="Bhattacharya D."/>
            <person name="Goodenough U.W."/>
            <person name="Van de Peer Y."/>
            <person name="Grigoriev I.V."/>
        </authorList>
    </citation>
    <scope>NUCLEOTIDE SEQUENCE [LARGE SCALE GENOMIC DNA]</scope>
    <source>
        <strain evidence="14 15">CCMP1545</strain>
    </source>
</reference>
<feature type="transmembrane region" description="Helical" evidence="13">
    <location>
        <begin position="138"/>
        <end position="158"/>
    </location>
</feature>
<evidence type="ECO:0000256" key="4">
    <source>
        <dbReference type="ARBA" id="ARBA00022516"/>
    </source>
</evidence>
<feature type="transmembrane region" description="Helical" evidence="13">
    <location>
        <begin position="98"/>
        <end position="118"/>
    </location>
</feature>
<dbReference type="PANTHER" id="PTHR31201">
    <property type="entry name" value="OS01G0585100 PROTEIN"/>
    <property type="match status" value="1"/>
</dbReference>
<evidence type="ECO:0000256" key="8">
    <source>
        <dbReference type="ARBA" id="ARBA00023098"/>
    </source>
</evidence>
<dbReference type="PANTHER" id="PTHR31201:SF1">
    <property type="entry name" value="GLYCEROPHOSPHOCHOLINE ACYLTRANSFERASE 1"/>
    <property type="match status" value="1"/>
</dbReference>
<dbReference type="InterPro" id="IPR021261">
    <property type="entry name" value="GPCAT"/>
</dbReference>
<keyword evidence="6 13" id="KW-0812">Transmembrane</keyword>
<dbReference type="OMA" id="AHERAFP"/>
<organism evidence="15">
    <name type="scientific">Micromonas pusilla (strain CCMP1545)</name>
    <name type="common">Picoplanktonic green alga</name>
    <dbReference type="NCBI Taxonomy" id="564608"/>
    <lineage>
        <taxon>Eukaryota</taxon>
        <taxon>Viridiplantae</taxon>
        <taxon>Chlorophyta</taxon>
        <taxon>Mamiellophyceae</taxon>
        <taxon>Mamiellales</taxon>
        <taxon>Mamiellaceae</taxon>
        <taxon>Micromonas</taxon>
    </lineage>
</organism>
<evidence type="ECO:0000256" key="12">
    <source>
        <dbReference type="ARBA" id="ARBA00023315"/>
    </source>
</evidence>
<feature type="transmembrane region" description="Helical" evidence="13">
    <location>
        <begin position="300"/>
        <end position="319"/>
    </location>
</feature>
<sequence>MSPSFAEPPNKVARTLCAPAEVAGLRRALDIVRATRDVYKTQQGLSQLTFFVGVMNVFLTAFILGNTPEYYWVWQLLKNVAMSTASYVIKYRNHQRLYLLDLCHVLGFFYIVIAFAGLLASASPHLHAIFAPFTSSKLLFLTAFGIANGPLAWAIPTFGNALVLHSPKHAVALIVHISPPFVTWAMRWHADAHERAFPGVFGVPHANSGDAKRGTSYAESVTTMDLLVPAATLYFAWAGAHVLWLLLFGRHKGAKKTAVYGTPRAELVSDTVYHYTMRTVKPFGDVCGYEVARPSKASPILWYMAWHAGGCVGPMVLLGVWWHHYYAHCALLLMTVASCAWHGAGQYAHAMLNQNERKIRALLPDDDEDGGKKKK</sequence>
<accession>C1MTF5</accession>
<evidence type="ECO:0000256" key="5">
    <source>
        <dbReference type="ARBA" id="ARBA00022679"/>
    </source>
</evidence>
<keyword evidence="12" id="KW-0012">Acyltransferase</keyword>
<dbReference type="Pfam" id="PF10998">
    <property type="entry name" value="DUF2838"/>
    <property type="match status" value="1"/>
</dbReference>
<feature type="transmembrane region" description="Helical" evidence="13">
    <location>
        <begin position="45"/>
        <end position="64"/>
    </location>
</feature>
<keyword evidence="9 13" id="KW-0472">Membrane</keyword>
<evidence type="ECO:0000313" key="14">
    <source>
        <dbReference type="EMBL" id="EEH56936.1"/>
    </source>
</evidence>
<dbReference type="eggNOG" id="KOG2895">
    <property type="taxonomic scope" value="Eukaryota"/>
</dbReference>
<name>C1MTF5_MICPC</name>
<dbReference type="AlphaFoldDB" id="C1MTF5"/>
<keyword evidence="11" id="KW-1208">Phospholipid metabolism</keyword>
<dbReference type="GO" id="GO:0006656">
    <property type="term" value="P:phosphatidylcholine biosynthetic process"/>
    <property type="evidence" value="ECO:0007669"/>
    <property type="project" value="TreeGrafter"/>
</dbReference>
<evidence type="ECO:0000256" key="10">
    <source>
        <dbReference type="ARBA" id="ARBA00023209"/>
    </source>
</evidence>
<dbReference type="GO" id="GO:0016746">
    <property type="term" value="F:acyltransferase activity"/>
    <property type="evidence" value="ECO:0007669"/>
    <property type="project" value="UniProtKB-KW"/>
</dbReference>
<keyword evidence="10" id="KW-0594">Phospholipid biosynthesis</keyword>
<evidence type="ECO:0000256" key="3">
    <source>
        <dbReference type="ARBA" id="ARBA00019082"/>
    </source>
</evidence>
<evidence type="ECO:0000256" key="9">
    <source>
        <dbReference type="ARBA" id="ARBA00023136"/>
    </source>
</evidence>
<dbReference type="RefSeq" id="XP_003058481.1">
    <property type="nucleotide sequence ID" value="XM_003058435.1"/>
</dbReference>
<evidence type="ECO:0000256" key="7">
    <source>
        <dbReference type="ARBA" id="ARBA00022989"/>
    </source>
</evidence>
<dbReference type="OrthoDB" id="406287at2759"/>
<feature type="transmembrane region" description="Helical" evidence="13">
    <location>
        <begin position="226"/>
        <end position="247"/>
    </location>
</feature>
<dbReference type="GO" id="GO:0016020">
    <property type="term" value="C:membrane"/>
    <property type="evidence" value="ECO:0007669"/>
    <property type="project" value="UniProtKB-SubCell"/>
</dbReference>
<evidence type="ECO:0000256" key="6">
    <source>
        <dbReference type="ARBA" id="ARBA00022692"/>
    </source>
</evidence>
<dbReference type="EMBL" id="GG663739">
    <property type="protein sequence ID" value="EEH56936.1"/>
    <property type="molecule type" value="Genomic_DNA"/>
</dbReference>
<evidence type="ECO:0000313" key="15">
    <source>
        <dbReference type="Proteomes" id="UP000001876"/>
    </source>
</evidence>
<feature type="transmembrane region" description="Helical" evidence="13">
    <location>
        <begin position="170"/>
        <end position="190"/>
    </location>
</feature>
<keyword evidence="4" id="KW-0444">Lipid biosynthesis</keyword>
<keyword evidence="15" id="KW-1185">Reference proteome</keyword>
<gene>
    <name evidence="14" type="ORF">MICPUCDRAFT_68158</name>
</gene>
<keyword evidence="8" id="KW-0443">Lipid metabolism</keyword>
<evidence type="ECO:0000256" key="1">
    <source>
        <dbReference type="ARBA" id="ARBA00004141"/>
    </source>
</evidence>
<comment type="similarity">
    <text evidence="2">Belongs to the GPC1 family.</text>
</comment>
<proteinExistence type="inferred from homology"/>
<dbReference type="GeneID" id="9684293"/>
<protein>
    <recommendedName>
        <fullName evidence="3">Glycerophosphocholine acyltransferase 1</fullName>
    </recommendedName>
</protein>
<comment type="subcellular location">
    <subcellularLocation>
        <location evidence="1">Membrane</location>
        <topology evidence="1">Multi-pass membrane protein</topology>
    </subcellularLocation>
</comment>
<keyword evidence="7 13" id="KW-1133">Transmembrane helix</keyword>
<evidence type="ECO:0000256" key="11">
    <source>
        <dbReference type="ARBA" id="ARBA00023264"/>
    </source>
</evidence>